<sequence length="78" mass="8391">MSGKCQEKKIKLLQELGQGSFGMVYKGEYETGDKHVFKSVLLRVPICLIAFGTSVDVDNIGETTVSPPTLSEILGNGS</sequence>
<keyword evidence="2" id="KW-1185">Reference proteome</keyword>
<comment type="caution">
    <text evidence="1">The sequence shown here is derived from an EMBL/GenBank/DDBJ whole genome shotgun (WGS) entry which is preliminary data.</text>
</comment>
<gene>
    <name evidence="1" type="ORF">CEXT_309901</name>
</gene>
<proteinExistence type="predicted"/>
<dbReference type="SUPFAM" id="SSF56112">
    <property type="entry name" value="Protein kinase-like (PK-like)"/>
    <property type="match status" value="1"/>
</dbReference>
<organism evidence="1 2">
    <name type="scientific">Caerostris extrusa</name>
    <name type="common">Bark spider</name>
    <name type="synonym">Caerostris bankana</name>
    <dbReference type="NCBI Taxonomy" id="172846"/>
    <lineage>
        <taxon>Eukaryota</taxon>
        <taxon>Metazoa</taxon>
        <taxon>Ecdysozoa</taxon>
        <taxon>Arthropoda</taxon>
        <taxon>Chelicerata</taxon>
        <taxon>Arachnida</taxon>
        <taxon>Araneae</taxon>
        <taxon>Araneomorphae</taxon>
        <taxon>Entelegynae</taxon>
        <taxon>Araneoidea</taxon>
        <taxon>Araneidae</taxon>
        <taxon>Caerostris</taxon>
    </lineage>
</organism>
<accession>A0AAV4UGF1</accession>
<protein>
    <submittedName>
        <fullName evidence="1">Uncharacterized protein</fullName>
    </submittedName>
</protein>
<dbReference type="Gene3D" id="3.30.200.20">
    <property type="entry name" value="Phosphorylase Kinase, domain 1"/>
    <property type="match status" value="1"/>
</dbReference>
<evidence type="ECO:0000313" key="1">
    <source>
        <dbReference type="EMBL" id="GIY56897.1"/>
    </source>
</evidence>
<evidence type="ECO:0000313" key="2">
    <source>
        <dbReference type="Proteomes" id="UP001054945"/>
    </source>
</evidence>
<dbReference type="EMBL" id="BPLR01012823">
    <property type="protein sequence ID" value="GIY56897.1"/>
    <property type="molecule type" value="Genomic_DNA"/>
</dbReference>
<name>A0AAV4UGF1_CAEEX</name>
<dbReference type="InterPro" id="IPR011009">
    <property type="entry name" value="Kinase-like_dom_sf"/>
</dbReference>
<dbReference type="AlphaFoldDB" id="A0AAV4UGF1"/>
<reference evidence="1 2" key="1">
    <citation type="submission" date="2021-06" db="EMBL/GenBank/DDBJ databases">
        <title>Caerostris extrusa draft genome.</title>
        <authorList>
            <person name="Kono N."/>
            <person name="Arakawa K."/>
        </authorList>
    </citation>
    <scope>NUCLEOTIDE SEQUENCE [LARGE SCALE GENOMIC DNA]</scope>
</reference>
<dbReference type="Proteomes" id="UP001054945">
    <property type="component" value="Unassembled WGS sequence"/>
</dbReference>